<dbReference type="Proteomes" id="UP001431010">
    <property type="component" value="Chromosome"/>
</dbReference>
<protein>
    <submittedName>
        <fullName evidence="2">Thermonuclease family protein</fullName>
    </submittedName>
</protein>
<feature type="domain" description="TNase-like" evidence="1">
    <location>
        <begin position="27"/>
        <end position="125"/>
    </location>
</feature>
<sequence length="230" mass="24912">MFAEQGDGHVSAIIDARSFRLSDGREIRLAGIEAPPPEQRAASIDALGAILRDRDVVLRGNDDAPDRYGRQRAFAWVAGSDRTVQGELLAQGAALQGLDVQDGDCALNLRVSETEARTSRRGIWAAGSVIKNAESPDDILAAAGLFTVVEGKVLSVRQTSTTTYLNFARSWTRGFAVTIPKRMMVVFEGAGIDIKSLANRPVRVRGWIEAHTGPRMELTQPAQIEILSSN</sequence>
<proteinExistence type="predicted"/>
<evidence type="ECO:0000313" key="3">
    <source>
        <dbReference type="Proteomes" id="UP001431010"/>
    </source>
</evidence>
<evidence type="ECO:0000259" key="1">
    <source>
        <dbReference type="Pfam" id="PF00565"/>
    </source>
</evidence>
<dbReference type="InterPro" id="IPR035437">
    <property type="entry name" value="SNase_OB-fold_sf"/>
</dbReference>
<dbReference type="Pfam" id="PF00565">
    <property type="entry name" value="SNase"/>
    <property type="match status" value="1"/>
</dbReference>
<dbReference type="Gene3D" id="2.40.50.90">
    <property type="match status" value="1"/>
</dbReference>
<accession>A0ABY3RMG1</accession>
<dbReference type="RefSeq" id="WP_231327923.1">
    <property type="nucleotide sequence ID" value="NZ_CP088156.1"/>
</dbReference>
<name>A0ABY3RMG1_9BRAD</name>
<dbReference type="EMBL" id="CP088156">
    <property type="protein sequence ID" value="UFZ08479.1"/>
    <property type="molecule type" value="Genomic_DNA"/>
</dbReference>
<evidence type="ECO:0000313" key="2">
    <source>
        <dbReference type="EMBL" id="UFZ08479.1"/>
    </source>
</evidence>
<reference evidence="2" key="1">
    <citation type="journal article" date="2024" name="Antonie Van Leeuwenhoek">
        <title>Bradyrhizobium ontarionense sp. nov., a novel bacterial symbiont isolated from Aeschynomene indica (Indian jointvetch), harbours photosynthesis, nitrogen fixation and nitrous oxide (N2O) reductase genes.</title>
        <authorList>
            <person name="Bromfield E.S.P."/>
            <person name="Cloutier S."/>
        </authorList>
    </citation>
    <scope>NUCLEOTIDE SEQUENCE</scope>
    <source>
        <strain evidence="2">A19</strain>
    </source>
</reference>
<dbReference type="SUPFAM" id="SSF50199">
    <property type="entry name" value="Staphylococcal nuclease"/>
    <property type="match status" value="1"/>
</dbReference>
<gene>
    <name evidence="2" type="ORF">LQG66_24665</name>
</gene>
<dbReference type="InterPro" id="IPR016071">
    <property type="entry name" value="Staphylococal_nuclease_OB-fold"/>
</dbReference>
<organism evidence="2 3">
    <name type="scientific">Bradyrhizobium ontarionense</name>
    <dbReference type="NCBI Taxonomy" id="2898149"/>
    <lineage>
        <taxon>Bacteria</taxon>
        <taxon>Pseudomonadati</taxon>
        <taxon>Pseudomonadota</taxon>
        <taxon>Alphaproteobacteria</taxon>
        <taxon>Hyphomicrobiales</taxon>
        <taxon>Nitrobacteraceae</taxon>
        <taxon>Bradyrhizobium</taxon>
    </lineage>
</organism>
<keyword evidence="3" id="KW-1185">Reference proteome</keyword>